<sequence length="304" mass="32512">MTATPEDRAEADIERELTERLTQLARQFIAGLHAHGRLVETGGAQALRRLQEQHQTPHSLPEAVQDIRDAHGAADTFAGPAFHDTNAPSDAAPRGVADVPVTVPPARQSGMIDPAARTAAADDPRTAGDRQVRAVAAAAMLQAGSAGRLEVLQIVPDHDHIAVHIRAFSLSDWEYWLALIGAPLATPTVRTGDAQTATGHIDGVDVHLTGHEVPRLLDEAAEAAREPFHLAGRVYDLARAHLDRHGQTWLYLGQRQQDDTPLLALGNTGGPVYPLTSIITTNGPLIPVETDPTTPTRPGTEHTP</sequence>
<dbReference type="OrthoDB" id="4020975at2"/>
<organism evidence="2 4">
    <name type="scientific">Streptomyces nodosus</name>
    <dbReference type="NCBI Taxonomy" id="40318"/>
    <lineage>
        <taxon>Bacteria</taxon>
        <taxon>Bacillati</taxon>
        <taxon>Actinomycetota</taxon>
        <taxon>Actinomycetes</taxon>
        <taxon>Kitasatosporales</taxon>
        <taxon>Streptomycetaceae</taxon>
        <taxon>Streptomyces</taxon>
    </lineage>
</organism>
<gene>
    <name evidence="3" type="ORF">CP978_03505</name>
    <name evidence="2" type="ORF">SNOD_03115</name>
</gene>
<dbReference type="STRING" id="40318.SNOD_03115"/>
<protein>
    <submittedName>
        <fullName evidence="2">Uncharacterized protein</fullName>
    </submittedName>
</protein>
<reference evidence="3 5" key="3">
    <citation type="submission" date="2017-09" db="EMBL/GenBank/DDBJ databases">
        <title>Streptomyces genome completion.</title>
        <authorList>
            <person name="Lee N."/>
            <person name="Cho B.-K."/>
        </authorList>
    </citation>
    <scope>NUCLEOTIDE SEQUENCE [LARGE SCALE GENOMIC DNA]</scope>
    <source>
        <strain evidence="3 5">ATCC 14899</strain>
    </source>
</reference>
<evidence type="ECO:0000313" key="2">
    <source>
        <dbReference type="EMBL" id="AJE39135.1"/>
    </source>
</evidence>
<dbReference type="HOGENOM" id="CLU_915042_0_0_11"/>
<evidence type="ECO:0000313" key="4">
    <source>
        <dbReference type="Proteomes" id="UP000031526"/>
    </source>
</evidence>
<proteinExistence type="predicted"/>
<dbReference type="NCBIfam" id="NF038081">
    <property type="entry name" value="BN159_2729_fam"/>
    <property type="match status" value="1"/>
</dbReference>
<dbReference type="AlphaFoldDB" id="A0A0B5DD80"/>
<keyword evidence="4" id="KW-1185">Reference proteome</keyword>
<feature type="region of interest" description="Disordered" evidence="1">
    <location>
        <begin position="284"/>
        <end position="304"/>
    </location>
</feature>
<name>A0A0B5DD80_9ACTN</name>
<accession>A0A0B5DD80</accession>
<dbReference type="Proteomes" id="UP000325763">
    <property type="component" value="Chromosome"/>
</dbReference>
<evidence type="ECO:0000313" key="5">
    <source>
        <dbReference type="Proteomes" id="UP000325763"/>
    </source>
</evidence>
<dbReference type="RefSeq" id="WP_043437438.1">
    <property type="nucleotide sequence ID" value="NZ_CP009313.1"/>
</dbReference>
<dbReference type="EMBL" id="CP023747">
    <property type="protein sequence ID" value="QEV37734.1"/>
    <property type="molecule type" value="Genomic_DNA"/>
</dbReference>
<reference evidence="2 4" key="2">
    <citation type="journal article" date="2016" name="Appl. Microbiol. Biotechnol.">
        <title>Exploiting the genome sequence of Streptomyces nodosus for enhanced antibiotic production.</title>
        <authorList>
            <person name="Sweeney P."/>
            <person name="Murphy C.D."/>
            <person name="Caffrey P."/>
        </authorList>
    </citation>
    <scope>NUCLEOTIDE SEQUENCE [LARGE SCALE GENOMIC DNA]</scope>
    <source>
        <strain evidence="2 4">ATCC 14899</strain>
    </source>
</reference>
<dbReference type="Proteomes" id="UP000031526">
    <property type="component" value="Chromosome"/>
</dbReference>
<evidence type="ECO:0000256" key="1">
    <source>
        <dbReference type="SAM" id="MobiDB-lite"/>
    </source>
</evidence>
<dbReference type="EMBL" id="CP009313">
    <property type="protein sequence ID" value="AJE39135.1"/>
    <property type="molecule type" value="Genomic_DNA"/>
</dbReference>
<dbReference type="NCBIfam" id="NF038082">
    <property type="entry name" value="phiSA1p31"/>
    <property type="match status" value="1"/>
</dbReference>
<evidence type="ECO:0000313" key="3">
    <source>
        <dbReference type="EMBL" id="QEV37734.1"/>
    </source>
</evidence>
<reference evidence="4" key="1">
    <citation type="submission" date="2014-09" db="EMBL/GenBank/DDBJ databases">
        <title>Sequence of the Streptomyces nodosus genome.</title>
        <authorList>
            <person name="Sweeney P."/>
            <person name="Stephens N."/>
            <person name="Murphy C."/>
            <person name="Caffrey P."/>
        </authorList>
    </citation>
    <scope>NUCLEOTIDE SEQUENCE [LARGE SCALE GENOMIC DNA]</scope>
    <source>
        <strain evidence="4">ATCC 14899</strain>
    </source>
</reference>
<feature type="region of interest" description="Disordered" evidence="1">
    <location>
        <begin position="76"/>
        <end position="109"/>
    </location>
</feature>
<dbReference type="KEGG" id="snq:CP978_03505"/>